<evidence type="ECO:0000313" key="2">
    <source>
        <dbReference type="Proteomes" id="UP000789901"/>
    </source>
</evidence>
<reference evidence="1 2" key="1">
    <citation type="submission" date="2021-06" db="EMBL/GenBank/DDBJ databases">
        <authorList>
            <person name="Kallberg Y."/>
            <person name="Tangrot J."/>
            <person name="Rosling A."/>
        </authorList>
    </citation>
    <scope>NUCLEOTIDE SEQUENCE [LARGE SCALE GENOMIC DNA]</scope>
    <source>
        <strain evidence="1 2">120-4 pot B 10/14</strain>
    </source>
</reference>
<dbReference type="Proteomes" id="UP000789901">
    <property type="component" value="Unassembled WGS sequence"/>
</dbReference>
<name>A0ABN7X415_GIGMA</name>
<organism evidence="1 2">
    <name type="scientific">Gigaspora margarita</name>
    <dbReference type="NCBI Taxonomy" id="4874"/>
    <lineage>
        <taxon>Eukaryota</taxon>
        <taxon>Fungi</taxon>
        <taxon>Fungi incertae sedis</taxon>
        <taxon>Mucoromycota</taxon>
        <taxon>Glomeromycotina</taxon>
        <taxon>Glomeromycetes</taxon>
        <taxon>Diversisporales</taxon>
        <taxon>Gigasporaceae</taxon>
        <taxon>Gigaspora</taxon>
    </lineage>
</organism>
<feature type="non-terminal residue" evidence="1">
    <location>
        <position position="1"/>
    </location>
</feature>
<sequence>LVEKLTVCIVEEDKKTEHALFRASVSKTALVAIADTILPNICSLLCKYLTVEILKIQEDQINNRF</sequence>
<gene>
    <name evidence="1" type="ORF">GMARGA_LOCUS38427</name>
</gene>
<dbReference type="EMBL" id="CAJVQB010085699">
    <property type="protein sequence ID" value="CAG8846969.1"/>
    <property type="molecule type" value="Genomic_DNA"/>
</dbReference>
<feature type="non-terminal residue" evidence="1">
    <location>
        <position position="65"/>
    </location>
</feature>
<evidence type="ECO:0000313" key="1">
    <source>
        <dbReference type="EMBL" id="CAG8846969.1"/>
    </source>
</evidence>
<protein>
    <submittedName>
        <fullName evidence="1">9366_t:CDS:1</fullName>
    </submittedName>
</protein>
<keyword evidence="2" id="KW-1185">Reference proteome</keyword>
<proteinExistence type="predicted"/>
<accession>A0ABN7X415</accession>
<comment type="caution">
    <text evidence="1">The sequence shown here is derived from an EMBL/GenBank/DDBJ whole genome shotgun (WGS) entry which is preliminary data.</text>
</comment>